<evidence type="ECO:0000259" key="8">
    <source>
        <dbReference type="Pfam" id="PF00501"/>
    </source>
</evidence>
<keyword evidence="2" id="KW-0436">Ligase</keyword>
<sequence>MIVEDKLEMEGFWVSGAINAIKALSYFYDLLTFPVYLVLQRPWEKRQLSRRVKAKVILKSDRSIIYRNTDPVGEIYTIMERLKIDTMEKVLRYAAETHKDKLCLGTRQILAEENEVQPNGRVFKKYKMGDYKWKSYTEVEKLASSFSRGLKDLNLTEKKNIVLFAETRAEWMIAAHACWKQGLSLVTIYATLGDDAIAHGINETEVDTVITSHELLPKFKRLLSQTSEVKNIIYMEDQLVPSDTTGFKESVRLIPFSDVIKCGNESKTLSIIPNIDDTAIIMYTSGSTGVPKGVLLSHKNIICTLKAFCNAIKTKDGDIFLGFLPLAHVFELLGESVAILAGVPIGYSSPLTMIDSSSKIMRGCKGDAAVLKPTIMSAVPLILDRISKGINEKVKKSGQFRQAIFHFAYAYKSKWTKRGYETPLFDKYIFGSARNVLGGRIRLILSGGAPLTPETHTQVKNCLCVTVTQGYGLTETCSAATVMDYYDRSTGRVGAPVPGCDIKLENWEEASYRVNDLPNPRGEIIIGGDNVSQGYYKIPDKTKEDFYYQDGKQWFKTGDIGEVYPDGCIKIIDRKKDLVKLQLGEYVSLGKVEAELKTCPLVENICVYGDSHKSYTVALVVPNPHHIEEIAINLGITNASIEELCENPQIEKAVLQELIEQSKKSGLQRFEIPGAVKLCAEQWSPDMGLVTAAFKLKRKAVQERYQHEINRMYAS</sequence>
<dbReference type="Gene3D" id="3.30.300.30">
    <property type="match status" value="1"/>
</dbReference>
<dbReference type="GO" id="GO:0090433">
    <property type="term" value="F:palmitoyl-CoA ligase activity"/>
    <property type="evidence" value="ECO:0007669"/>
    <property type="project" value="TreeGrafter"/>
</dbReference>
<keyword evidence="4" id="KW-0443">Lipid metabolism</keyword>
<evidence type="ECO:0000256" key="6">
    <source>
        <dbReference type="ARBA" id="ARBA00024484"/>
    </source>
</evidence>
<dbReference type="GO" id="GO:0005783">
    <property type="term" value="C:endoplasmic reticulum"/>
    <property type="evidence" value="ECO:0007669"/>
    <property type="project" value="TreeGrafter"/>
</dbReference>
<comment type="caution">
    <text evidence="9">The sequence shown here is derived from an EMBL/GenBank/DDBJ whole genome shotgun (WGS) entry which is preliminary data.</text>
</comment>
<dbReference type="GO" id="GO:0005524">
    <property type="term" value="F:ATP binding"/>
    <property type="evidence" value="ECO:0007669"/>
    <property type="project" value="UniProtKB-KW"/>
</dbReference>
<dbReference type="EMBL" id="JACMRX010000004">
    <property type="protein sequence ID" value="KAF7991084.1"/>
    <property type="molecule type" value="Genomic_DNA"/>
</dbReference>
<dbReference type="Pfam" id="PF00501">
    <property type="entry name" value="AMP-binding"/>
    <property type="match status" value="1"/>
</dbReference>
<dbReference type="InterPro" id="IPR045851">
    <property type="entry name" value="AMP-bd_C_sf"/>
</dbReference>
<dbReference type="Proteomes" id="UP000639338">
    <property type="component" value="Unassembled WGS sequence"/>
</dbReference>
<dbReference type="SUPFAM" id="SSF56801">
    <property type="entry name" value="Acetyl-CoA synthetase-like"/>
    <property type="match status" value="1"/>
</dbReference>
<evidence type="ECO:0000256" key="7">
    <source>
        <dbReference type="ARBA" id="ARBA00026121"/>
    </source>
</evidence>
<dbReference type="GO" id="GO:0005886">
    <property type="term" value="C:plasma membrane"/>
    <property type="evidence" value="ECO:0007669"/>
    <property type="project" value="TreeGrafter"/>
</dbReference>
<comment type="similarity">
    <text evidence="1">Belongs to the ATP-dependent AMP-binding enzyme family.</text>
</comment>
<dbReference type="PROSITE" id="PS00455">
    <property type="entry name" value="AMP_BINDING"/>
    <property type="match status" value="1"/>
</dbReference>
<evidence type="ECO:0000256" key="3">
    <source>
        <dbReference type="ARBA" id="ARBA00022741"/>
    </source>
</evidence>
<keyword evidence="3" id="KW-0547">Nucleotide-binding</keyword>
<organism evidence="9 10">
    <name type="scientific">Aphidius gifuensis</name>
    <name type="common">Parasitoid wasp</name>
    <dbReference type="NCBI Taxonomy" id="684658"/>
    <lineage>
        <taxon>Eukaryota</taxon>
        <taxon>Metazoa</taxon>
        <taxon>Ecdysozoa</taxon>
        <taxon>Arthropoda</taxon>
        <taxon>Hexapoda</taxon>
        <taxon>Insecta</taxon>
        <taxon>Pterygota</taxon>
        <taxon>Neoptera</taxon>
        <taxon>Endopterygota</taxon>
        <taxon>Hymenoptera</taxon>
        <taxon>Apocrita</taxon>
        <taxon>Ichneumonoidea</taxon>
        <taxon>Braconidae</taxon>
        <taxon>Aphidiinae</taxon>
        <taxon>Aphidius</taxon>
    </lineage>
</organism>
<dbReference type="OrthoDB" id="1700726at2759"/>
<evidence type="ECO:0000313" key="10">
    <source>
        <dbReference type="Proteomes" id="UP000639338"/>
    </source>
</evidence>
<dbReference type="InterPro" id="IPR000873">
    <property type="entry name" value="AMP-dep_synth/lig_dom"/>
</dbReference>
<dbReference type="InterPro" id="IPR020845">
    <property type="entry name" value="AMP-binding_CS"/>
</dbReference>
<dbReference type="PANTHER" id="PTHR43272">
    <property type="entry name" value="LONG-CHAIN-FATTY-ACID--COA LIGASE"/>
    <property type="match status" value="1"/>
</dbReference>
<evidence type="ECO:0000256" key="2">
    <source>
        <dbReference type="ARBA" id="ARBA00022598"/>
    </source>
</evidence>
<dbReference type="GO" id="GO:0035336">
    <property type="term" value="P:long-chain fatty-acyl-CoA metabolic process"/>
    <property type="evidence" value="ECO:0007669"/>
    <property type="project" value="TreeGrafter"/>
</dbReference>
<evidence type="ECO:0000256" key="1">
    <source>
        <dbReference type="ARBA" id="ARBA00006432"/>
    </source>
</evidence>
<dbReference type="Gene3D" id="3.40.50.12780">
    <property type="entry name" value="N-terminal domain of ligase-like"/>
    <property type="match status" value="1"/>
</dbReference>
<evidence type="ECO:0000256" key="4">
    <source>
        <dbReference type="ARBA" id="ARBA00022832"/>
    </source>
</evidence>
<name>A0A835CPW0_APHGI</name>
<accession>A0A835CPW0</accession>
<evidence type="ECO:0000313" key="9">
    <source>
        <dbReference type="EMBL" id="KAF7991084.1"/>
    </source>
</evidence>
<dbReference type="GO" id="GO:0005811">
    <property type="term" value="C:lipid droplet"/>
    <property type="evidence" value="ECO:0007669"/>
    <property type="project" value="TreeGrafter"/>
</dbReference>
<keyword evidence="10" id="KW-1185">Reference proteome</keyword>
<protein>
    <recommendedName>
        <fullName evidence="7">long-chain-fatty-acid--CoA ligase</fullName>
        <ecNumber evidence="7">6.2.1.3</ecNumber>
    </recommendedName>
</protein>
<dbReference type="InterPro" id="IPR042099">
    <property type="entry name" value="ANL_N_sf"/>
</dbReference>
<dbReference type="GO" id="GO:0030182">
    <property type="term" value="P:neuron differentiation"/>
    <property type="evidence" value="ECO:0007669"/>
    <property type="project" value="TreeGrafter"/>
</dbReference>
<dbReference type="PANTHER" id="PTHR43272:SF83">
    <property type="entry name" value="ACYL-COA SYNTHETASE LONG-CHAIN, ISOFORM J"/>
    <property type="match status" value="1"/>
</dbReference>
<dbReference type="EC" id="6.2.1.3" evidence="7"/>
<keyword evidence="4" id="KW-0276">Fatty acid metabolism</keyword>
<dbReference type="FunFam" id="3.40.50.12780:FF:000026">
    <property type="entry name" value="Uncharacterized protein, isoform B"/>
    <property type="match status" value="1"/>
</dbReference>
<reference evidence="9 10" key="1">
    <citation type="submission" date="2020-08" db="EMBL/GenBank/DDBJ databases">
        <title>Aphidius gifuensis genome sequencing and assembly.</title>
        <authorList>
            <person name="Du Z."/>
        </authorList>
    </citation>
    <scope>NUCLEOTIDE SEQUENCE [LARGE SCALE GENOMIC DNA]</scope>
    <source>
        <strain evidence="9">YNYX2018</strain>
        <tissue evidence="9">Adults</tissue>
    </source>
</reference>
<keyword evidence="5" id="KW-0067">ATP-binding</keyword>
<gene>
    <name evidence="9" type="ORF">HCN44_002646</name>
</gene>
<comment type="catalytic activity">
    <reaction evidence="6">
        <text>a long-chain fatty acid + ATP + CoA = a long-chain fatty acyl-CoA + AMP + diphosphate</text>
        <dbReference type="Rhea" id="RHEA:15421"/>
        <dbReference type="ChEBI" id="CHEBI:30616"/>
        <dbReference type="ChEBI" id="CHEBI:33019"/>
        <dbReference type="ChEBI" id="CHEBI:57287"/>
        <dbReference type="ChEBI" id="CHEBI:57560"/>
        <dbReference type="ChEBI" id="CHEBI:83139"/>
        <dbReference type="ChEBI" id="CHEBI:456215"/>
        <dbReference type="EC" id="6.2.1.3"/>
    </reaction>
    <physiologicalReaction direction="left-to-right" evidence="6">
        <dbReference type="Rhea" id="RHEA:15422"/>
    </physiologicalReaction>
</comment>
<feature type="domain" description="AMP-dependent synthetase/ligase" evidence="8">
    <location>
        <begin position="113"/>
        <end position="536"/>
    </location>
</feature>
<dbReference type="AlphaFoldDB" id="A0A835CPW0"/>
<evidence type="ECO:0000256" key="5">
    <source>
        <dbReference type="ARBA" id="ARBA00022840"/>
    </source>
</evidence>
<proteinExistence type="inferred from homology"/>